<reference evidence="2 3" key="1">
    <citation type="journal article" date="2016" name="Genome Biol. Evol.">
        <title>Divergent and convergent evolution of fungal pathogenicity.</title>
        <authorList>
            <person name="Shang Y."/>
            <person name="Xiao G."/>
            <person name="Zheng P."/>
            <person name="Cen K."/>
            <person name="Zhan S."/>
            <person name="Wang C."/>
        </authorList>
    </citation>
    <scope>NUCLEOTIDE SEQUENCE [LARGE SCALE GENOMIC DNA]</scope>
    <source>
        <strain evidence="2 3">ARSEF 7405</strain>
    </source>
</reference>
<dbReference type="EMBL" id="AZGZ01000010">
    <property type="protein sequence ID" value="KZZ92748.1"/>
    <property type="molecule type" value="Genomic_DNA"/>
</dbReference>
<keyword evidence="3" id="KW-1185">Reference proteome</keyword>
<dbReference type="OrthoDB" id="4202271at2759"/>
<keyword evidence="1" id="KW-0812">Transmembrane</keyword>
<name>A0A167ZJR4_9EURO</name>
<protein>
    <submittedName>
        <fullName evidence="2">Uncharacterized protein</fullName>
    </submittedName>
</protein>
<proteinExistence type="predicted"/>
<sequence>METSAKSDREAEKEDPEPWLIPLNRKIDMIAADSLEGQFRKSLAKTLRDVLLRTITPAQAAAHIDTYRTAEFVTVLHSRPNRLGGVFTFRSTVDRAICHISTIVNWTGDKQDLLVELLLELRKLGGRCVKLNGKDHLIDFQNDLALTDTMDEFFYAYDPRDCHLPYLNFTAFTARCLQAGIHEVFPPFPDNAYNHFWYAQNVLNRNLNVPNYEENNRRLTVRRRMGAALYIIFAGTTCFEHLVLNVAVRGKGKRLWPLWMKAFEDVVKGTGEAGMIMKNATCETERDKKVLQELRSLCADALEKMRLLWKALEKEEEASSYEASYGNGYRQYHDSHDRHDTVH</sequence>
<dbReference type="VEuPathDB" id="FungiDB:AAP_02829"/>
<gene>
    <name evidence="2" type="ORF">AAP_02829</name>
</gene>
<keyword evidence="1" id="KW-0472">Membrane</keyword>
<accession>A0A167ZJR4</accession>
<dbReference type="InterPro" id="IPR022085">
    <property type="entry name" value="OpdG"/>
</dbReference>
<organism evidence="2 3">
    <name type="scientific">Ascosphaera apis ARSEF 7405</name>
    <dbReference type="NCBI Taxonomy" id="392613"/>
    <lineage>
        <taxon>Eukaryota</taxon>
        <taxon>Fungi</taxon>
        <taxon>Dikarya</taxon>
        <taxon>Ascomycota</taxon>
        <taxon>Pezizomycotina</taxon>
        <taxon>Eurotiomycetes</taxon>
        <taxon>Eurotiomycetidae</taxon>
        <taxon>Onygenales</taxon>
        <taxon>Ascosphaeraceae</taxon>
        <taxon>Ascosphaera</taxon>
    </lineage>
</organism>
<evidence type="ECO:0000256" key="1">
    <source>
        <dbReference type="SAM" id="Phobius"/>
    </source>
</evidence>
<evidence type="ECO:0000313" key="3">
    <source>
        <dbReference type="Proteomes" id="UP000242877"/>
    </source>
</evidence>
<evidence type="ECO:0000313" key="2">
    <source>
        <dbReference type="EMBL" id="KZZ92748.1"/>
    </source>
</evidence>
<dbReference type="Proteomes" id="UP000242877">
    <property type="component" value="Unassembled WGS sequence"/>
</dbReference>
<keyword evidence="1" id="KW-1133">Transmembrane helix</keyword>
<dbReference type="Pfam" id="PF12311">
    <property type="entry name" value="DUF3632"/>
    <property type="match status" value="1"/>
</dbReference>
<dbReference type="AlphaFoldDB" id="A0A167ZJR4"/>
<feature type="transmembrane region" description="Helical" evidence="1">
    <location>
        <begin position="227"/>
        <end position="248"/>
    </location>
</feature>
<comment type="caution">
    <text evidence="2">The sequence shown here is derived from an EMBL/GenBank/DDBJ whole genome shotgun (WGS) entry which is preliminary data.</text>
</comment>